<dbReference type="Gene3D" id="3.80.10.10">
    <property type="entry name" value="Ribonuclease Inhibitor"/>
    <property type="match status" value="3"/>
</dbReference>
<feature type="chain" id="PRO_5012997543" evidence="1">
    <location>
        <begin position="22"/>
        <end position="784"/>
    </location>
</feature>
<dbReference type="RefSeq" id="WP_073042637.1">
    <property type="nucleotide sequence ID" value="NZ_FRCJ01000001.1"/>
</dbReference>
<proteinExistence type="predicted"/>
<dbReference type="InterPro" id="IPR026906">
    <property type="entry name" value="LRR_5"/>
</dbReference>
<name>A0A1M7D1A0_XYLRU</name>
<dbReference type="InterPro" id="IPR032675">
    <property type="entry name" value="LRR_dom_sf"/>
</dbReference>
<reference evidence="2 3" key="1">
    <citation type="submission" date="2016-11" db="EMBL/GenBank/DDBJ databases">
        <authorList>
            <person name="Jaros S."/>
            <person name="Januszkiewicz K."/>
            <person name="Wedrychowicz H."/>
        </authorList>
    </citation>
    <scope>NUCLEOTIDE SEQUENCE [LARGE SCALE GENOMIC DNA]</scope>
    <source>
        <strain evidence="2 3">BPI-34</strain>
    </source>
</reference>
<protein>
    <submittedName>
        <fullName evidence="2">Leucine rich repeat-containing protein</fullName>
    </submittedName>
</protein>
<evidence type="ECO:0000313" key="3">
    <source>
        <dbReference type="Proteomes" id="UP000184280"/>
    </source>
</evidence>
<evidence type="ECO:0000256" key="1">
    <source>
        <dbReference type="SAM" id="SignalP"/>
    </source>
</evidence>
<dbReference type="Gene3D" id="3.40.50.12480">
    <property type="match status" value="2"/>
</dbReference>
<sequence length="784" mass="86946">MINKRIFNVAIGLFIAYCANAGNVKLSNDTLYCNLNYDEVGTLKSQTSDIPDLNVIKTLVIGGYISQPDEDFIHTLGKQYSLENLDMTELYSSMSYQGLEGCVKIRSVKYSKHWTSTVQYLFEDCTNLSEVLFPNDDECALTTMPSGTFRGCTSLETITIPGTITHMDSQVFYLCGNLKEIHLKSGNAPFATSDTFGGQFSSATIYVPTGSLLNYRTAAGWCLFENIKEDANYHYNDDGTKISNNVALRNDTLFCNMTNEEQGSLRASVLGITSEINSIKHAVLEGFLNKDDGSFLNSLCCAYSLISLDMTNLQSTLYNFLFQGCTKLSEVKYSRYWNSTGWYLFEDCSNLKKIEFPDNYIYGGYNKFETGTFRGCSSLEEITIPATVTSIGSQCFYLCSNLKTITLKSANPPSAKEDSFGNQFTTAKLIVPKGTKAEYQTAAGWSLFSNIEEGTEDAEVVNKEISDNVSFSDETLFVNLPYEEVGRLKATVLSKYNNELNNIKKVVLTNSIGQDDANFLNSLASSYNLSEIDFTELRNDFGNFAFQGCAKLTKVYYSKYWGATGWYLFEDCSNLKEVVFPDNYDGDGYTQFTTGTFRGCSSLIDIQIPANVSTIGSQCFYLCGNLKNVTFLGAKITHIDKGAFEGCYSLETLTLPSSLSLIEERCFEGCSSIKEIHCDAITPPEISESSFDNIYSSATLYVPTGCSSKYSAAPVWRNFTTIKESSSTGINTTKNSVISETMTIYALDGNLVYSGHAVTKFEDYLPKGIYIVSHLGKTKKITIQ</sequence>
<organism evidence="2 3">
    <name type="scientific">Xylanibacter ruminicola</name>
    <name type="common">Prevotella ruminicola</name>
    <dbReference type="NCBI Taxonomy" id="839"/>
    <lineage>
        <taxon>Bacteria</taxon>
        <taxon>Pseudomonadati</taxon>
        <taxon>Bacteroidota</taxon>
        <taxon>Bacteroidia</taxon>
        <taxon>Bacteroidales</taxon>
        <taxon>Prevotellaceae</taxon>
        <taxon>Xylanibacter</taxon>
    </lineage>
</organism>
<dbReference type="Proteomes" id="UP000184280">
    <property type="component" value="Unassembled WGS sequence"/>
</dbReference>
<dbReference type="AlphaFoldDB" id="A0A1M7D1A0"/>
<dbReference type="InterPro" id="IPR053139">
    <property type="entry name" value="Surface_bspA-like"/>
</dbReference>
<accession>A0A1M7D1A0</accession>
<dbReference type="PANTHER" id="PTHR45661:SF3">
    <property type="entry name" value="IG-LIKE DOMAIN-CONTAINING PROTEIN"/>
    <property type="match status" value="1"/>
</dbReference>
<dbReference type="PANTHER" id="PTHR45661">
    <property type="entry name" value="SURFACE ANTIGEN"/>
    <property type="match status" value="1"/>
</dbReference>
<dbReference type="OrthoDB" id="1054756at2"/>
<dbReference type="SUPFAM" id="SSF52058">
    <property type="entry name" value="L domain-like"/>
    <property type="match status" value="1"/>
</dbReference>
<keyword evidence="1" id="KW-0732">Signal</keyword>
<gene>
    <name evidence="2" type="ORF">SAMN04488494_0592</name>
</gene>
<feature type="signal peptide" evidence="1">
    <location>
        <begin position="1"/>
        <end position="21"/>
    </location>
</feature>
<evidence type="ECO:0000313" key="2">
    <source>
        <dbReference type="EMBL" id="SHL73183.1"/>
    </source>
</evidence>
<dbReference type="Pfam" id="PF13306">
    <property type="entry name" value="LRR_5"/>
    <property type="match status" value="4"/>
</dbReference>
<dbReference type="EMBL" id="FRCJ01000001">
    <property type="protein sequence ID" value="SHL73183.1"/>
    <property type="molecule type" value="Genomic_DNA"/>
</dbReference>